<evidence type="ECO:0000256" key="3">
    <source>
        <dbReference type="ARBA" id="ARBA00022692"/>
    </source>
</evidence>
<dbReference type="PANTHER" id="PTHR30086:SF20">
    <property type="entry name" value="ARGININE EXPORTER PROTEIN ARGO-RELATED"/>
    <property type="match status" value="1"/>
</dbReference>
<evidence type="ECO:0000313" key="7">
    <source>
        <dbReference type="EMBL" id="MBO1076440.1"/>
    </source>
</evidence>
<dbReference type="Proteomes" id="UP001518990">
    <property type="component" value="Unassembled WGS sequence"/>
</dbReference>
<dbReference type="EMBL" id="JACTNF010000022">
    <property type="protein sequence ID" value="MBO1076440.1"/>
    <property type="molecule type" value="Genomic_DNA"/>
</dbReference>
<feature type="transmembrane region" description="Helical" evidence="6">
    <location>
        <begin position="72"/>
        <end position="89"/>
    </location>
</feature>
<keyword evidence="8" id="KW-1185">Reference proteome</keyword>
<dbReference type="Pfam" id="PF01810">
    <property type="entry name" value="LysE"/>
    <property type="match status" value="1"/>
</dbReference>
<reference evidence="7 8" key="1">
    <citation type="submission" date="2020-09" db="EMBL/GenBank/DDBJ databases">
        <title>Roseomonas.</title>
        <authorList>
            <person name="Zhu W."/>
        </authorList>
    </citation>
    <scope>NUCLEOTIDE SEQUENCE [LARGE SCALE GENOMIC DNA]</scope>
    <source>
        <strain evidence="7 8">1311</strain>
    </source>
</reference>
<dbReference type="RefSeq" id="WP_207449436.1">
    <property type="nucleotide sequence ID" value="NZ_CP061091.1"/>
</dbReference>
<comment type="subcellular location">
    <subcellularLocation>
        <location evidence="1">Cell membrane</location>
        <topology evidence="1">Multi-pass membrane protein</topology>
    </subcellularLocation>
</comment>
<dbReference type="PANTHER" id="PTHR30086">
    <property type="entry name" value="ARGININE EXPORTER PROTEIN ARGO"/>
    <property type="match status" value="1"/>
</dbReference>
<dbReference type="PIRSF" id="PIRSF006324">
    <property type="entry name" value="LeuE"/>
    <property type="match status" value="1"/>
</dbReference>
<feature type="transmembrane region" description="Helical" evidence="6">
    <location>
        <begin position="38"/>
        <end position="66"/>
    </location>
</feature>
<comment type="caution">
    <text evidence="7">The sequence shown here is derived from an EMBL/GenBank/DDBJ whole genome shotgun (WGS) entry which is preliminary data.</text>
</comment>
<feature type="transmembrane region" description="Helical" evidence="6">
    <location>
        <begin position="145"/>
        <end position="167"/>
    </location>
</feature>
<evidence type="ECO:0000313" key="8">
    <source>
        <dbReference type="Proteomes" id="UP001518990"/>
    </source>
</evidence>
<organism evidence="7 8">
    <name type="scientific">Roseomonas marmotae</name>
    <dbReference type="NCBI Taxonomy" id="2768161"/>
    <lineage>
        <taxon>Bacteria</taxon>
        <taxon>Pseudomonadati</taxon>
        <taxon>Pseudomonadota</taxon>
        <taxon>Alphaproteobacteria</taxon>
        <taxon>Acetobacterales</taxon>
        <taxon>Roseomonadaceae</taxon>
        <taxon>Roseomonas</taxon>
    </lineage>
</organism>
<keyword evidence="5 6" id="KW-0472">Membrane</keyword>
<evidence type="ECO:0000256" key="6">
    <source>
        <dbReference type="SAM" id="Phobius"/>
    </source>
</evidence>
<feature type="transmembrane region" description="Helical" evidence="6">
    <location>
        <begin position="118"/>
        <end position="139"/>
    </location>
</feature>
<keyword evidence="4 6" id="KW-1133">Transmembrane helix</keyword>
<name>A0ABS3KG60_9PROT</name>
<accession>A0ABS3KG60</accession>
<protein>
    <submittedName>
        <fullName evidence="7">LysE family translocator</fullName>
    </submittedName>
</protein>
<proteinExistence type="predicted"/>
<gene>
    <name evidence="7" type="ORF">IAI60_17655</name>
</gene>
<evidence type="ECO:0000256" key="4">
    <source>
        <dbReference type="ARBA" id="ARBA00022989"/>
    </source>
</evidence>
<evidence type="ECO:0000256" key="2">
    <source>
        <dbReference type="ARBA" id="ARBA00022475"/>
    </source>
</evidence>
<keyword evidence="3 6" id="KW-0812">Transmembrane</keyword>
<dbReference type="InterPro" id="IPR001123">
    <property type="entry name" value="LeuE-type"/>
</dbReference>
<evidence type="ECO:0000256" key="5">
    <source>
        <dbReference type="ARBA" id="ARBA00023136"/>
    </source>
</evidence>
<feature type="transmembrane region" description="Helical" evidence="6">
    <location>
        <begin position="6"/>
        <end position="26"/>
    </location>
</feature>
<sequence>MREFWIFMTALAIAYLLPGPDMVLILQTAARQGRKAALATALGLALARAAHVTIAGAGLATLLLATPWAFDAVRMAGAAYLCWIGWTLLRPLAAPAPAAATPPWRAAASCRAALRRGLLTNISNPKALLFCSVLLPQFIEPAGSAAAQFILLGAVLVAVGAGFDLAYAWMGARLGRWMARHPAAEQVQRWAFAFLLMGFGLRLALA</sequence>
<keyword evidence="2" id="KW-1003">Cell membrane</keyword>
<evidence type="ECO:0000256" key="1">
    <source>
        <dbReference type="ARBA" id="ARBA00004651"/>
    </source>
</evidence>